<name>A0A3E2GXT6_SCYLI</name>
<dbReference type="InterPro" id="IPR036291">
    <property type="entry name" value="NAD(P)-bd_dom_sf"/>
</dbReference>
<comment type="similarity">
    <text evidence="1">Belongs to the short-chain dehydrogenases/reductases (SDR) family.</text>
</comment>
<evidence type="ECO:0000313" key="5">
    <source>
        <dbReference type="Proteomes" id="UP000258309"/>
    </source>
</evidence>
<keyword evidence="2" id="KW-0521">NADP</keyword>
<dbReference type="GO" id="GO:0016491">
    <property type="term" value="F:oxidoreductase activity"/>
    <property type="evidence" value="ECO:0007669"/>
    <property type="project" value="UniProtKB-KW"/>
</dbReference>
<gene>
    <name evidence="4" type="ORF">B7463_g10380</name>
</gene>
<dbReference type="PROSITE" id="PS00061">
    <property type="entry name" value="ADH_SHORT"/>
    <property type="match status" value="1"/>
</dbReference>
<dbReference type="EMBL" id="NCSJ02000294">
    <property type="protein sequence ID" value="RFU25950.1"/>
    <property type="molecule type" value="Genomic_DNA"/>
</dbReference>
<dbReference type="STRING" id="5539.A0A3E2GXT6"/>
<dbReference type="InterPro" id="IPR020904">
    <property type="entry name" value="Sc_DH/Rdtase_CS"/>
</dbReference>
<evidence type="ECO:0000313" key="4">
    <source>
        <dbReference type="EMBL" id="RFU25950.1"/>
    </source>
</evidence>
<dbReference type="PANTHER" id="PTHR43180">
    <property type="entry name" value="3-OXOACYL-(ACYL-CARRIER-PROTEIN) REDUCTASE (AFU_ORTHOLOGUE AFUA_6G11210)"/>
    <property type="match status" value="1"/>
</dbReference>
<dbReference type="Proteomes" id="UP000258309">
    <property type="component" value="Unassembled WGS sequence"/>
</dbReference>
<dbReference type="InterPro" id="IPR002347">
    <property type="entry name" value="SDR_fam"/>
</dbReference>
<dbReference type="Gene3D" id="3.40.50.720">
    <property type="entry name" value="NAD(P)-binding Rossmann-like Domain"/>
    <property type="match status" value="1"/>
</dbReference>
<dbReference type="SUPFAM" id="SSF51735">
    <property type="entry name" value="NAD(P)-binding Rossmann-fold domains"/>
    <property type="match status" value="1"/>
</dbReference>
<organism evidence="4 5">
    <name type="scientific">Scytalidium lignicola</name>
    <name type="common">Hyphomycete</name>
    <dbReference type="NCBI Taxonomy" id="5539"/>
    <lineage>
        <taxon>Eukaryota</taxon>
        <taxon>Fungi</taxon>
        <taxon>Dikarya</taxon>
        <taxon>Ascomycota</taxon>
        <taxon>Pezizomycotina</taxon>
        <taxon>Leotiomycetes</taxon>
        <taxon>Leotiomycetes incertae sedis</taxon>
        <taxon>Scytalidium</taxon>
    </lineage>
</organism>
<dbReference type="AlphaFoldDB" id="A0A3E2GXT6"/>
<sequence length="298" mass="33015">MTSYQLKDEELNALKDKTILITGAATGIGRAAVDIIHQHGANIVIGDWSSELGEKIAQELGSNVLFHKTDVSNWDNVLSLFEAAHQRFGTIHAVLSNAGINTHEDFLDEKFDPKTGKLLPPDLKSVDVNFIGQTYVVKVALHYFKKWPQTKCQIVMTASAGAFFPAPPIYYYCAAKSAVLGFMRGLRYTITEGNATINCICPWLTVTPMLQPEWLEAWGELPKNTPAGVGRALLIPVVRPEINGKAFFIAGNEAIEFEDTLQTAQPHWMGPKLSDDLNEGQTKLIPQLKGDPRFERKH</sequence>
<comment type="caution">
    <text evidence="4">The sequence shown here is derived from an EMBL/GenBank/DDBJ whole genome shotgun (WGS) entry which is preliminary data.</text>
</comment>
<proteinExistence type="inferred from homology"/>
<evidence type="ECO:0000256" key="1">
    <source>
        <dbReference type="ARBA" id="ARBA00006484"/>
    </source>
</evidence>
<dbReference type="Pfam" id="PF00106">
    <property type="entry name" value="adh_short"/>
    <property type="match status" value="1"/>
</dbReference>
<dbReference type="OrthoDB" id="37659at2759"/>
<feature type="non-terminal residue" evidence="4">
    <location>
        <position position="298"/>
    </location>
</feature>
<protein>
    <recommendedName>
        <fullName evidence="6">NAD(P)-binding protein</fullName>
    </recommendedName>
</protein>
<keyword evidence="5" id="KW-1185">Reference proteome</keyword>
<accession>A0A3E2GXT6</accession>
<dbReference type="OMA" id="ATINCIC"/>
<reference evidence="4 5" key="1">
    <citation type="submission" date="2018-05" db="EMBL/GenBank/DDBJ databases">
        <title>Draft genome sequence of Scytalidium lignicola DSM 105466, a ubiquitous saprotrophic fungus.</title>
        <authorList>
            <person name="Buettner E."/>
            <person name="Gebauer A.M."/>
            <person name="Hofrichter M."/>
            <person name="Liers C."/>
            <person name="Kellner H."/>
        </authorList>
    </citation>
    <scope>NUCLEOTIDE SEQUENCE [LARGE SCALE GENOMIC DNA]</scope>
    <source>
        <strain evidence="4 5">DSM 105466</strain>
    </source>
</reference>
<dbReference type="PRINTS" id="PR00081">
    <property type="entry name" value="GDHRDH"/>
</dbReference>
<dbReference type="PANTHER" id="PTHR43180:SF86">
    <property type="entry name" value="DEHYDROGENASE, PUTATIVE (AFU_ORTHOLOGUE AFUA_3G00290)-RELATED"/>
    <property type="match status" value="1"/>
</dbReference>
<evidence type="ECO:0008006" key="6">
    <source>
        <dbReference type="Google" id="ProtNLM"/>
    </source>
</evidence>
<keyword evidence="3" id="KW-0560">Oxidoreductase</keyword>
<feature type="non-terminal residue" evidence="4">
    <location>
        <position position="1"/>
    </location>
</feature>
<evidence type="ECO:0000256" key="3">
    <source>
        <dbReference type="ARBA" id="ARBA00023002"/>
    </source>
</evidence>
<evidence type="ECO:0000256" key="2">
    <source>
        <dbReference type="ARBA" id="ARBA00022857"/>
    </source>
</evidence>